<protein>
    <submittedName>
        <fullName evidence="1">Uncharacterized protein</fullName>
    </submittedName>
</protein>
<keyword evidence="2" id="KW-1185">Reference proteome</keyword>
<dbReference type="EMBL" id="OU466857">
    <property type="protein sequence ID" value="CAH2033711.1"/>
    <property type="molecule type" value="Genomic_DNA"/>
</dbReference>
<dbReference type="Proteomes" id="UP000836841">
    <property type="component" value="Chromosome 1"/>
</dbReference>
<proteinExistence type="predicted"/>
<reference evidence="1 2" key="1">
    <citation type="submission" date="2022-03" db="EMBL/GenBank/DDBJ databases">
        <authorList>
            <person name="Nunn A."/>
            <person name="Chopra R."/>
            <person name="Nunn A."/>
            <person name="Contreras Garrido A."/>
        </authorList>
    </citation>
    <scope>NUCLEOTIDE SEQUENCE [LARGE SCALE GENOMIC DNA]</scope>
</reference>
<name>A0AAU9R7N8_THLAR</name>
<evidence type="ECO:0000313" key="1">
    <source>
        <dbReference type="EMBL" id="CAH2033711.1"/>
    </source>
</evidence>
<accession>A0AAU9R7N8</accession>
<evidence type="ECO:0000313" key="2">
    <source>
        <dbReference type="Proteomes" id="UP000836841"/>
    </source>
</evidence>
<dbReference type="AlphaFoldDB" id="A0AAU9R7N8"/>
<sequence>MYVGERQDMRCTAHACSYVPSLAQIKRSASGGNRKQQQSYLEKQRYDQKMSRIVDFQNRFNY</sequence>
<gene>
    <name evidence="1" type="ORF">TAV2_LOCUS1281</name>
</gene>
<organism evidence="1 2">
    <name type="scientific">Thlaspi arvense</name>
    <name type="common">Field penny-cress</name>
    <dbReference type="NCBI Taxonomy" id="13288"/>
    <lineage>
        <taxon>Eukaryota</taxon>
        <taxon>Viridiplantae</taxon>
        <taxon>Streptophyta</taxon>
        <taxon>Embryophyta</taxon>
        <taxon>Tracheophyta</taxon>
        <taxon>Spermatophyta</taxon>
        <taxon>Magnoliopsida</taxon>
        <taxon>eudicotyledons</taxon>
        <taxon>Gunneridae</taxon>
        <taxon>Pentapetalae</taxon>
        <taxon>rosids</taxon>
        <taxon>malvids</taxon>
        <taxon>Brassicales</taxon>
        <taxon>Brassicaceae</taxon>
        <taxon>Thlaspideae</taxon>
        <taxon>Thlaspi</taxon>
    </lineage>
</organism>